<evidence type="ECO:0000313" key="1">
    <source>
        <dbReference type="EMBL" id="KAA1261446.1"/>
    </source>
</evidence>
<evidence type="ECO:0000313" key="2">
    <source>
        <dbReference type="Proteomes" id="UP000322699"/>
    </source>
</evidence>
<comment type="caution">
    <text evidence="1">The sequence shown here is derived from an EMBL/GenBank/DDBJ whole genome shotgun (WGS) entry which is preliminary data.</text>
</comment>
<accession>A0A5B1CLP0</accession>
<sequence>MVAFNSLKRKVQRLEDLHCLKAEAQLRSELLRSLQCEKAKQELAETVCTDDASLLDRLLKHGFTAENLPAISVLPIALVAWGSGYVTDEERIAAMNAIYDSELSGNQAAIQKFQSWLDSRPNPELLVLWAEYLKCRIKNSGRGMQPDHFERMIRLASQVALASGGILGFGAICAGEQTVLDQIRALSQCTSDLSA</sequence>
<dbReference type="AlphaFoldDB" id="A0A5B1CLP0"/>
<reference evidence="1 2" key="1">
    <citation type="submission" date="2019-08" db="EMBL/GenBank/DDBJ databases">
        <title>Deep-cultivation of Planctomycetes and their phenomic and genomic characterization uncovers novel biology.</title>
        <authorList>
            <person name="Wiegand S."/>
            <person name="Jogler M."/>
            <person name="Boedeker C."/>
            <person name="Pinto D."/>
            <person name="Vollmers J."/>
            <person name="Rivas-Marin E."/>
            <person name="Kohn T."/>
            <person name="Peeters S.H."/>
            <person name="Heuer A."/>
            <person name="Rast P."/>
            <person name="Oberbeckmann S."/>
            <person name="Bunk B."/>
            <person name="Jeske O."/>
            <person name="Meyerdierks A."/>
            <person name="Storesund J.E."/>
            <person name="Kallscheuer N."/>
            <person name="Luecker S."/>
            <person name="Lage O.M."/>
            <person name="Pohl T."/>
            <person name="Merkel B.J."/>
            <person name="Hornburger P."/>
            <person name="Mueller R.-W."/>
            <person name="Bruemmer F."/>
            <person name="Labrenz M."/>
            <person name="Spormann A.M."/>
            <person name="Op Den Camp H."/>
            <person name="Overmann J."/>
            <person name="Amann R."/>
            <person name="Jetten M.S.M."/>
            <person name="Mascher T."/>
            <person name="Medema M.H."/>
            <person name="Devos D.P."/>
            <person name="Kaster A.-K."/>
            <person name="Ovreas L."/>
            <person name="Rohde M."/>
            <person name="Galperin M.Y."/>
            <person name="Jogler C."/>
        </authorList>
    </citation>
    <scope>NUCLEOTIDE SEQUENCE [LARGE SCALE GENOMIC DNA]</scope>
    <source>
        <strain evidence="1 2">LF1</strain>
    </source>
</reference>
<dbReference type="OrthoDB" id="5509086at2"/>
<protein>
    <submittedName>
        <fullName evidence="1">Uncharacterized protein</fullName>
    </submittedName>
</protein>
<proteinExistence type="predicted"/>
<gene>
    <name evidence="1" type="ORF">LF1_39960</name>
</gene>
<dbReference type="Proteomes" id="UP000322699">
    <property type="component" value="Unassembled WGS sequence"/>
</dbReference>
<dbReference type="EMBL" id="VRLW01000001">
    <property type="protein sequence ID" value="KAA1261446.1"/>
    <property type="molecule type" value="Genomic_DNA"/>
</dbReference>
<dbReference type="RefSeq" id="WP_149752925.1">
    <property type="nucleotide sequence ID" value="NZ_LWSK01000001.1"/>
</dbReference>
<keyword evidence="2" id="KW-1185">Reference proteome</keyword>
<organism evidence="1 2">
    <name type="scientific">Rubripirellula obstinata</name>
    <dbReference type="NCBI Taxonomy" id="406547"/>
    <lineage>
        <taxon>Bacteria</taxon>
        <taxon>Pseudomonadati</taxon>
        <taxon>Planctomycetota</taxon>
        <taxon>Planctomycetia</taxon>
        <taxon>Pirellulales</taxon>
        <taxon>Pirellulaceae</taxon>
        <taxon>Rubripirellula</taxon>
    </lineage>
</organism>
<name>A0A5B1CLP0_9BACT</name>